<dbReference type="InterPro" id="IPR001375">
    <property type="entry name" value="Peptidase_S9_cat"/>
</dbReference>
<dbReference type="AlphaFoldDB" id="A0AAD5VVL0"/>
<keyword evidence="8" id="KW-1185">Reference proteome</keyword>
<evidence type="ECO:0000256" key="1">
    <source>
        <dbReference type="ARBA" id="ARBA00010040"/>
    </source>
</evidence>
<keyword evidence="3" id="KW-0645">Protease</keyword>
<dbReference type="PANTHER" id="PTHR42776">
    <property type="entry name" value="SERINE PEPTIDASE S9 FAMILY MEMBER"/>
    <property type="match status" value="1"/>
</dbReference>
<evidence type="ECO:0000256" key="2">
    <source>
        <dbReference type="ARBA" id="ARBA00022801"/>
    </source>
</evidence>
<feature type="region of interest" description="Disordered" evidence="5">
    <location>
        <begin position="1"/>
        <end position="49"/>
    </location>
</feature>
<feature type="region of interest" description="Disordered" evidence="5">
    <location>
        <begin position="715"/>
        <end position="740"/>
    </location>
</feature>
<evidence type="ECO:0000256" key="4">
    <source>
        <dbReference type="ARBA" id="ARBA00032829"/>
    </source>
</evidence>
<dbReference type="Gene3D" id="2.120.10.30">
    <property type="entry name" value="TolB, C-terminal domain"/>
    <property type="match status" value="1"/>
</dbReference>
<dbReference type="GO" id="GO:0006508">
    <property type="term" value="P:proteolysis"/>
    <property type="evidence" value="ECO:0007669"/>
    <property type="project" value="InterPro"/>
</dbReference>
<evidence type="ECO:0000256" key="3">
    <source>
        <dbReference type="ARBA" id="ARBA00022825"/>
    </source>
</evidence>
<proteinExistence type="inferred from homology"/>
<dbReference type="InterPro" id="IPR011042">
    <property type="entry name" value="6-blade_b-propeller_TolB-like"/>
</dbReference>
<dbReference type="Pfam" id="PF00326">
    <property type="entry name" value="Peptidase_S9"/>
    <property type="match status" value="1"/>
</dbReference>
<dbReference type="PANTHER" id="PTHR42776:SF27">
    <property type="entry name" value="DIPEPTIDYL PEPTIDASE FAMILY MEMBER 6"/>
    <property type="match status" value="1"/>
</dbReference>
<dbReference type="EMBL" id="JANIEX010000302">
    <property type="protein sequence ID" value="KAJ3569185.1"/>
    <property type="molecule type" value="Genomic_DNA"/>
</dbReference>
<feature type="compositionally biased region" description="Low complexity" evidence="5">
    <location>
        <begin position="716"/>
        <end position="728"/>
    </location>
</feature>
<comment type="similarity">
    <text evidence="1">Belongs to the peptidase S9C family.</text>
</comment>
<keyword evidence="2" id="KW-0378">Hydrolase</keyword>
<keyword evidence="3" id="KW-0720">Serine protease</keyword>
<organism evidence="7 8">
    <name type="scientific">Leucocoprinus birnbaumii</name>
    <dbReference type="NCBI Taxonomy" id="56174"/>
    <lineage>
        <taxon>Eukaryota</taxon>
        <taxon>Fungi</taxon>
        <taxon>Dikarya</taxon>
        <taxon>Basidiomycota</taxon>
        <taxon>Agaricomycotina</taxon>
        <taxon>Agaricomycetes</taxon>
        <taxon>Agaricomycetidae</taxon>
        <taxon>Agaricales</taxon>
        <taxon>Agaricineae</taxon>
        <taxon>Agaricaceae</taxon>
        <taxon>Leucocoprinus</taxon>
    </lineage>
</organism>
<dbReference type="SUPFAM" id="SSF82171">
    <property type="entry name" value="DPP6 N-terminal domain-like"/>
    <property type="match status" value="1"/>
</dbReference>
<feature type="compositionally biased region" description="Polar residues" evidence="5">
    <location>
        <begin position="22"/>
        <end position="33"/>
    </location>
</feature>
<dbReference type="Proteomes" id="UP001213000">
    <property type="component" value="Unassembled WGS sequence"/>
</dbReference>
<dbReference type="SUPFAM" id="SSF53474">
    <property type="entry name" value="alpha/beta-Hydrolases"/>
    <property type="match status" value="1"/>
</dbReference>
<evidence type="ECO:0000259" key="6">
    <source>
        <dbReference type="Pfam" id="PF00326"/>
    </source>
</evidence>
<protein>
    <recommendedName>
        <fullName evidence="4">Dipeptidyl-peptidase V</fullName>
    </recommendedName>
</protein>
<evidence type="ECO:0000313" key="7">
    <source>
        <dbReference type="EMBL" id="KAJ3569185.1"/>
    </source>
</evidence>
<name>A0AAD5VVL0_9AGAR</name>
<sequence length="822" mass="90147">METTPPSINGTSTHLVPPTPPETIQVSQSQSQVPLDRLNPGHTPSSIAAQPKVRDVRISPDGRLILYQITQFYRSGDRTISTLWLAETNKPSSAIPVTSGEFNDRSGVFHPDGQRILFLSDRQTPGKGSLVYSLSLGHIIRTKLTLGDDDQRSYHRGDDTDVRNFVNANGNNNIVTQEEAPTKSDSVDEVIDCFKQWNHSAIPEPTILTSKFSKKGKGIQGFEISPSGNLLAFTSPDPPSPSSSSSSTSDAIIIGAKSNLLKLRVYNFATDTIRTLSSAGKDKQIEGFTWSADSKEILYRLRQNRGTEWSEFEVTLESISVVEGSEEFGEGREGDVEPKSLGSYPRSPSGSNIWLSTNHILSLQNYQPQNILDARTLHVHHTATRSSSRLYGLTNDAVRILPVRTPSTAIQGINRDFVAVEVSSDTSSSIDIVTFSPESATYERKFTLFQTSSDAIWFNSWDAKRLVDPSDPSLITYIFAAVLSSGPRHEPPNVYSGSITARLTANGTESPVNGGVLPLSRSNDNLVLLSNHLKWLSSAPVLPTRVIRWKSRDGVELSGLVRFPPGYDPDSSTPTRLPTILFIHGGPYRRDIPDYMPYYCNWRELLASSGYLTISPNYRGSQGRGHAFAHTSTLSGIGTSRDWDDCDSMVDEVVKLGWGDKDKLGVAGWSHGGSLTAWGVAQTKTRYRAAIVGAGATNWEGMVMESASPELEAAISNSSPWPTSPSSSAEPKFTTHSLRKSSPIHNIPGISTSILILHGQLDERVPLGQALGFYRGLRRCAAPRGRDTAQLVVYPREPHGFVERKHAQDVMERVLVHFATYI</sequence>
<evidence type="ECO:0000256" key="5">
    <source>
        <dbReference type="SAM" id="MobiDB-lite"/>
    </source>
</evidence>
<accession>A0AAD5VVL0</accession>
<feature type="domain" description="Peptidase S9 prolyl oligopeptidase catalytic" evidence="6">
    <location>
        <begin position="604"/>
        <end position="820"/>
    </location>
</feature>
<evidence type="ECO:0000313" key="8">
    <source>
        <dbReference type="Proteomes" id="UP001213000"/>
    </source>
</evidence>
<comment type="caution">
    <text evidence="7">The sequence shown here is derived from an EMBL/GenBank/DDBJ whole genome shotgun (WGS) entry which is preliminary data.</text>
</comment>
<dbReference type="InterPro" id="IPR011659">
    <property type="entry name" value="WD40"/>
</dbReference>
<gene>
    <name evidence="7" type="ORF">NP233_g5226</name>
</gene>
<dbReference type="Gene3D" id="3.40.50.1820">
    <property type="entry name" value="alpha/beta hydrolase"/>
    <property type="match status" value="1"/>
</dbReference>
<feature type="compositionally biased region" description="Polar residues" evidence="5">
    <location>
        <begin position="1"/>
        <end position="14"/>
    </location>
</feature>
<feature type="region of interest" description="Disordered" evidence="5">
    <location>
        <begin position="230"/>
        <end position="249"/>
    </location>
</feature>
<dbReference type="Pfam" id="PF07676">
    <property type="entry name" value="PD40"/>
    <property type="match status" value="1"/>
</dbReference>
<dbReference type="InterPro" id="IPR029058">
    <property type="entry name" value="AB_hydrolase_fold"/>
</dbReference>
<reference evidence="7" key="1">
    <citation type="submission" date="2022-07" db="EMBL/GenBank/DDBJ databases">
        <title>Genome Sequence of Leucocoprinus birnbaumii.</title>
        <authorList>
            <person name="Buettner E."/>
        </authorList>
    </citation>
    <scope>NUCLEOTIDE SEQUENCE</scope>
    <source>
        <strain evidence="7">VT141</strain>
    </source>
</reference>
<dbReference type="GO" id="GO:0004252">
    <property type="term" value="F:serine-type endopeptidase activity"/>
    <property type="evidence" value="ECO:0007669"/>
    <property type="project" value="TreeGrafter"/>
</dbReference>